<organism evidence="1 2">
    <name type="scientific">Bacteroides caccae</name>
    <dbReference type="NCBI Taxonomy" id="47678"/>
    <lineage>
        <taxon>Bacteria</taxon>
        <taxon>Pseudomonadati</taxon>
        <taxon>Bacteroidota</taxon>
        <taxon>Bacteroidia</taxon>
        <taxon>Bacteroidales</taxon>
        <taxon>Bacteroidaceae</taxon>
        <taxon>Bacteroides</taxon>
    </lineage>
</organism>
<evidence type="ECO:0008006" key="3">
    <source>
        <dbReference type="Google" id="ProtNLM"/>
    </source>
</evidence>
<proteinExistence type="predicted"/>
<dbReference type="EMBL" id="QRUO01000013">
    <property type="protein sequence ID" value="RGR69503.1"/>
    <property type="molecule type" value="Genomic_DNA"/>
</dbReference>
<dbReference type="Proteomes" id="UP000284205">
    <property type="component" value="Unassembled WGS sequence"/>
</dbReference>
<comment type="caution">
    <text evidence="1">The sequence shown here is derived from an EMBL/GenBank/DDBJ whole genome shotgun (WGS) entry which is preliminary data.</text>
</comment>
<evidence type="ECO:0000313" key="2">
    <source>
        <dbReference type="Proteomes" id="UP000284205"/>
    </source>
</evidence>
<gene>
    <name evidence="1" type="ORF">DWY26_14490</name>
</gene>
<evidence type="ECO:0000313" key="1">
    <source>
        <dbReference type="EMBL" id="RGR69503.1"/>
    </source>
</evidence>
<protein>
    <recommendedName>
        <fullName evidence="3">BACON domain-containing protein</fullName>
    </recommendedName>
</protein>
<dbReference type="RefSeq" id="WP_118404267.1">
    <property type="nucleotide sequence ID" value="NZ_JAQCWB010000011.1"/>
</dbReference>
<reference evidence="1 2" key="1">
    <citation type="submission" date="2018-08" db="EMBL/GenBank/DDBJ databases">
        <title>A genome reference for cultivated species of the human gut microbiota.</title>
        <authorList>
            <person name="Zou Y."/>
            <person name="Xue W."/>
            <person name="Luo G."/>
        </authorList>
    </citation>
    <scope>NUCLEOTIDE SEQUENCE [LARGE SCALE GENOMIC DNA]</scope>
    <source>
        <strain evidence="1 2">AF24-29LB</strain>
    </source>
</reference>
<name>A0A412FMZ4_9BACE</name>
<dbReference type="AlphaFoldDB" id="A0A412FMZ4"/>
<sequence>MKIIAFLICLTALLTGCHKEVADPIGIDDTDHIKLSAKELLFDATASKQPVTTEGDFWWMDRAVYVDGKRIDTDDPTLKIEMGILDGFGSVPTPLRIEGEWFTITREGLKRILVEVKANPMSKERILILPLASGNNGQTLTIKQEGSGRSATARHTF</sequence>
<dbReference type="PROSITE" id="PS51257">
    <property type="entry name" value="PROKAR_LIPOPROTEIN"/>
    <property type="match status" value="1"/>
</dbReference>
<accession>A0A412FMZ4</accession>